<comment type="caution">
    <text evidence="10">The sequence shown here is derived from an EMBL/GenBank/DDBJ whole genome shotgun (WGS) entry which is preliminary data.</text>
</comment>
<feature type="transmembrane region" description="Helical" evidence="8">
    <location>
        <begin position="406"/>
        <end position="431"/>
    </location>
</feature>
<evidence type="ECO:0000313" key="10">
    <source>
        <dbReference type="EMBL" id="PZQ61817.1"/>
    </source>
</evidence>
<dbReference type="PANTHER" id="PTHR32309:SF13">
    <property type="entry name" value="FERRIC ENTEROBACTIN TRANSPORT PROTEIN FEPE"/>
    <property type="match status" value="1"/>
</dbReference>
<sequence length="493" mass="52409">MGEEQSAGGGGFINYIPTILWQRKWFVIVPFVVLSIAGVAAAMLLPPVYRSSATLLVESQELPSTLVTSPLNTIIDQRIAKIREQVLSRGDLIELIEQNNLYESERRSKPLSSVVQKMQAATALQAVSGDIGQGQSAQPGGTSTIAFNMSFDYSDPAKAQAVMQSFVSRFLEIDATTMAAQANNTVDFLQDQSGKLQAEINRIEGQITAIKARNGAALAGGGMVMPANTGSYSAQIAQLQSENRVLLAQSRKSGGKDPLVQQAEAALVAARAVFAESHPDVIRAKSRLQQAQEIAASQGPSQDNALIQSQVQANNAQIAQLEAYRAQDAARAASGMAAQSRAPVLQEEVSQLEARANSLRDQLRDVSGNVLRAQNSARMAQEQKGERLSVVDPPSSPDKPTSPNKLMLIGGGVGAGLGLGLVLALALEFLLRPIRGVGQLRALGLETLSLVPTFTPDPPPGAPPRRRFSLPFLQKRQRRAAKPATGPATGEAL</sequence>
<name>A0A2W5QV06_9SPHN</name>
<dbReference type="Proteomes" id="UP000249229">
    <property type="component" value="Unassembled WGS sequence"/>
</dbReference>
<protein>
    <submittedName>
        <fullName evidence="10">Lipopolysaccharide biosynthesis protein</fullName>
    </submittedName>
</protein>
<feature type="region of interest" description="Disordered" evidence="7">
    <location>
        <begin position="374"/>
        <end position="404"/>
    </location>
</feature>
<evidence type="ECO:0000259" key="9">
    <source>
        <dbReference type="Pfam" id="PF02706"/>
    </source>
</evidence>
<keyword evidence="6" id="KW-0175">Coiled coil</keyword>
<dbReference type="GO" id="GO:0005886">
    <property type="term" value="C:plasma membrane"/>
    <property type="evidence" value="ECO:0007669"/>
    <property type="project" value="UniProtKB-SubCell"/>
</dbReference>
<evidence type="ECO:0000313" key="11">
    <source>
        <dbReference type="Proteomes" id="UP000249229"/>
    </source>
</evidence>
<organism evidence="10 11">
    <name type="scientific">Sphingomonas taxi</name>
    <dbReference type="NCBI Taxonomy" id="1549858"/>
    <lineage>
        <taxon>Bacteria</taxon>
        <taxon>Pseudomonadati</taxon>
        <taxon>Pseudomonadota</taxon>
        <taxon>Alphaproteobacteria</taxon>
        <taxon>Sphingomonadales</taxon>
        <taxon>Sphingomonadaceae</taxon>
        <taxon>Sphingomonas</taxon>
    </lineage>
</organism>
<keyword evidence="4 8" id="KW-1133">Transmembrane helix</keyword>
<dbReference type="PANTHER" id="PTHR32309">
    <property type="entry name" value="TYROSINE-PROTEIN KINASE"/>
    <property type="match status" value="1"/>
</dbReference>
<evidence type="ECO:0000256" key="2">
    <source>
        <dbReference type="ARBA" id="ARBA00022475"/>
    </source>
</evidence>
<dbReference type="EMBL" id="QFQI01000002">
    <property type="protein sequence ID" value="PZQ61817.1"/>
    <property type="molecule type" value="Genomic_DNA"/>
</dbReference>
<reference evidence="10 11" key="1">
    <citation type="submission" date="2017-08" db="EMBL/GenBank/DDBJ databases">
        <title>Infants hospitalized years apart are colonized by the same room-sourced microbial strains.</title>
        <authorList>
            <person name="Brooks B."/>
            <person name="Olm M.R."/>
            <person name="Firek B.A."/>
            <person name="Baker R."/>
            <person name="Thomas B.C."/>
            <person name="Morowitz M.J."/>
            <person name="Banfield J.F."/>
        </authorList>
    </citation>
    <scope>NUCLEOTIDE SEQUENCE [LARGE SCALE GENOMIC DNA]</scope>
    <source>
        <strain evidence="10">S2_005_001_R1_22</strain>
    </source>
</reference>
<evidence type="ECO:0000256" key="7">
    <source>
        <dbReference type="SAM" id="MobiDB-lite"/>
    </source>
</evidence>
<gene>
    <name evidence="10" type="ORF">DI544_04135</name>
</gene>
<comment type="subcellular location">
    <subcellularLocation>
        <location evidence="1">Cell membrane</location>
        <topology evidence="1">Multi-pass membrane protein</topology>
    </subcellularLocation>
</comment>
<keyword evidence="2" id="KW-1003">Cell membrane</keyword>
<keyword evidence="5 8" id="KW-0472">Membrane</keyword>
<evidence type="ECO:0000256" key="1">
    <source>
        <dbReference type="ARBA" id="ARBA00004651"/>
    </source>
</evidence>
<evidence type="ECO:0000256" key="4">
    <source>
        <dbReference type="ARBA" id="ARBA00022989"/>
    </source>
</evidence>
<feature type="compositionally biased region" description="Low complexity" evidence="7">
    <location>
        <begin position="390"/>
        <end position="404"/>
    </location>
</feature>
<accession>A0A2W5QV06</accession>
<feature type="domain" description="Polysaccharide chain length determinant N-terminal" evidence="9">
    <location>
        <begin position="19"/>
        <end position="96"/>
    </location>
</feature>
<evidence type="ECO:0000256" key="8">
    <source>
        <dbReference type="SAM" id="Phobius"/>
    </source>
</evidence>
<feature type="coiled-coil region" evidence="6">
    <location>
        <begin position="179"/>
        <end position="206"/>
    </location>
</feature>
<feature type="coiled-coil region" evidence="6">
    <location>
        <begin position="342"/>
        <end position="369"/>
    </location>
</feature>
<keyword evidence="3 8" id="KW-0812">Transmembrane</keyword>
<evidence type="ECO:0000256" key="5">
    <source>
        <dbReference type="ARBA" id="ARBA00023136"/>
    </source>
</evidence>
<dbReference type="InterPro" id="IPR050445">
    <property type="entry name" value="Bact_polysacc_biosynth/exp"/>
</dbReference>
<dbReference type="InterPro" id="IPR003856">
    <property type="entry name" value="LPS_length_determ_N"/>
</dbReference>
<evidence type="ECO:0000256" key="3">
    <source>
        <dbReference type="ARBA" id="ARBA00022692"/>
    </source>
</evidence>
<feature type="transmembrane region" description="Helical" evidence="8">
    <location>
        <begin position="25"/>
        <end position="45"/>
    </location>
</feature>
<evidence type="ECO:0000256" key="6">
    <source>
        <dbReference type="SAM" id="Coils"/>
    </source>
</evidence>
<dbReference type="Pfam" id="PF02706">
    <property type="entry name" value="Wzz"/>
    <property type="match status" value="1"/>
</dbReference>
<feature type="region of interest" description="Disordered" evidence="7">
    <location>
        <begin position="474"/>
        <end position="493"/>
    </location>
</feature>
<dbReference type="AlphaFoldDB" id="A0A2W5QV06"/>
<proteinExistence type="predicted"/>
<dbReference type="GO" id="GO:0004713">
    <property type="term" value="F:protein tyrosine kinase activity"/>
    <property type="evidence" value="ECO:0007669"/>
    <property type="project" value="TreeGrafter"/>
</dbReference>